<name>A0A813BYI6_9DINO</name>
<proteinExistence type="predicted"/>
<feature type="region of interest" description="Disordered" evidence="1">
    <location>
        <begin position="1"/>
        <end position="230"/>
    </location>
</feature>
<sequence length="230" mass="25900">LPPDLRDRRGRRGRLQPRRGQPGEHRRRGHPDGAGRLGGDLPALRAGAGRGAEGRVHADHLHAHRGPRDDVRAALSDPRQPLDPAALRGLLPGRLRRQRRPGDHCRVELDRPDHRDVLPRRRGVQPPHRRRRAPGRAGLGRRAHRRGAARPQARLRREPGRARRPAALPAGGQRRLRASDRRGQRQHPPARPPRRGPLRRRDRAAARRRLGRPGDGDRRGAALPEQQEAL</sequence>
<evidence type="ECO:0000313" key="3">
    <source>
        <dbReference type="Proteomes" id="UP000601435"/>
    </source>
</evidence>
<evidence type="ECO:0000256" key="1">
    <source>
        <dbReference type="SAM" id="MobiDB-lite"/>
    </source>
</evidence>
<organism evidence="2 3">
    <name type="scientific">Symbiodinium necroappetens</name>
    <dbReference type="NCBI Taxonomy" id="1628268"/>
    <lineage>
        <taxon>Eukaryota</taxon>
        <taxon>Sar</taxon>
        <taxon>Alveolata</taxon>
        <taxon>Dinophyceae</taxon>
        <taxon>Suessiales</taxon>
        <taxon>Symbiodiniaceae</taxon>
        <taxon>Symbiodinium</taxon>
    </lineage>
</organism>
<gene>
    <name evidence="2" type="ORF">SNEC2469_LOCUS32608</name>
</gene>
<feature type="non-terminal residue" evidence="2">
    <location>
        <position position="1"/>
    </location>
</feature>
<keyword evidence="3" id="KW-1185">Reference proteome</keyword>
<dbReference type="AlphaFoldDB" id="A0A813BYI6"/>
<feature type="compositionally biased region" description="Basic residues" evidence="1">
    <location>
        <begin position="120"/>
        <end position="148"/>
    </location>
</feature>
<feature type="compositionally biased region" description="Low complexity" evidence="1">
    <location>
        <begin position="84"/>
        <end position="93"/>
    </location>
</feature>
<evidence type="ECO:0000313" key="2">
    <source>
        <dbReference type="EMBL" id="CAE7933821.1"/>
    </source>
</evidence>
<reference evidence="2" key="1">
    <citation type="submission" date="2021-02" db="EMBL/GenBank/DDBJ databases">
        <authorList>
            <person name="Dougan E. K."/>
            <person name="Rhodes N."/>
            <person name="Thang M."/>
            <person name="Chan C."/>
        </authorList>
    </citation>
    <scope>NUCLEOTIDE SEQUENCE</scope>
</reference>
<feature type="compositionally biased region" description="Basic and acidic residues" evidence="1">
    <location>
        <begin position="52"/>
        <end position="72"/>
    </location>
</feature>
<feature type="compositionally biased region" description="Basic and acidic residues" evidence="1">
    <location>
        <begin position="100"/>
        <end position="119"/>
    </location>
</feature>
<dbReference type="Proteomes" id="UP000601435">
    <property type="component" value="Unassembled WGS sequence"/>
</dbReference>
<comment type="caution">
    <text evidence="2">The sequence shown here is derived from an EMBL/GenBank/DDBJ whole genome shotgun (WGS) entry which is preliminary data.</text>
</comment>
<feature type="non-terminal residue" evidence="2">
    <location>
        <position position="230"/>
    </location>
</feature>
<protein>
    <submittedName>
        <fullName evidence="2">Uncharacterized protein</fullName>
    </submittedName>
</protein>
<accession>A0A813BYI6</accession>
<dbReference type="EMBL" id="CAJNJA010082984">
    <property type="protein sequence ID" value="CAE7933821.1"/>
    <property type="molecule type" value="Genomic_DNA"/>
</dbReference>
<feature type="compositionally biased region" description="Basic residues" evidence="1">
    <location>
        <begin position="192"/>
        <end position="211"/>
    </location>
</feature>
<feature type="compositionally biased region" description="Basic residues" evidence="1">
    <location>
        <begin position="8"/>
        <end position="17"/>
    </location>
</feature>